<evidence type="ECO:0000256" key="7">
    <source>
        <dbReference type="ARBA" id="ARBA00023237"/>
    </source>
</evidence>
<accession>A0A7S4HLB1</accession>
<organism evidence="10">
    <name type="scientific">Vannella robusta</name>
    <dbReference type="NCBI Taxonomy" id="1487602"/>
    <lineage>
        <taxon>Eukaryota</taxon>
        <taxon>Amoebozoa</taxon>
        <taxon>Discosea</taxon>
        <taxon>Flabellinia</taxon>
        <taxon>Vannellidae</taxon>
        <taxon>Vannella</taxon>
    </lineage>
</organism>
<dbReference type="PANTHER" id="PTHR11319:SF35">
    <property type="entry name" value="OUTER MEMBRANE PROTEIN PMPC-RELATED"/>
    <property type="match status" value="1"/>
</dbReference>
<evidence type="ECO:0000256" key="5">
    <source>
        <dbReference type="ARBA" id="ARBA00022729"/>
    </source>
</evidence>
<evidence type="ECO:0000256" key="3">
    <source>
        <dbReference type="ARBA" id="ARBA00004613"/>
    </source>
</evidence>
<feature type="transmembrane region" description="Helical" evidence="8">
    <location>
        <begin position="607"/>
        <end position="634"/>
    </location>
</feature>
<dbReference type="PANTHER" id="PTHR11319">
    <property type="entry name" value="G PROTEIN-COUPLED RECEPTOR-RELATED"/>
    <property type="match status" value="1"/>
</dbReference>
<protein>
    <recommendedName>
        <fullName evidence="11">Right handed beta helix domain-containing protein</fullName>
    </recommendedName>
</protein>
<dbReference type="NCBIfam" id="TIGR01376">
    <property type="entry name" value="POMP_repeat"/>
    <property type="match status" value="1"/>
</dbReference>
<dbReference type="GO" id="GO:0005576">
    <property type="term" value="C:extracellular region"/>
    <property type="evidence" value="ECO:0007669"/>
    <property type="project" value="UniProtKB-SubCell"/>
</dbReference>
<dbReference type="InterPro" id="IPR011050">
    <property type="entry name" value="Pectin_lyase_fold/virulence"/>
</dbReference>
<dbReference type="Pfam" id="PF02415">
    <property type="entry name" value="Chlam_PMP"/>
    <property type="match status" value="1"/>
</dbReference>
<keyword evidence="4" id="KW-0964">Secreted</keyword>
<dbReference type="SUPFAM" id="SSF51126">
    <property type="entry name" value="Pectin lyase-like"/>
    <property type="match status" value="2"/>
</dbReference>
<keyword evidence="8" id="KW-0812">Transmembrane</keyword>
<proteinExistence type="predicted"/>
<feature type="chain" id="PRO_5030705905" description="Right handed beta helix domain-containing protein" evidence="9">
    <location>
        <begin position="26"/>
        <end position="646"/>
    </location>
</feature>
<keyword evidence="5 9" id="KW-0732">Signal</keyword>
<keyword evidence="6 8" id="KW-0472">Membrane</keyword>
<evidence type="ECO:0000313" key="10">
    <source>
        <dbReference type="EMBL" id="CAE2202714.1"/>
    </source>
</evidence>
<evidence type="ECO:0000256" key="8">
    <source>
        <dbReference type="SAM" id="Phobius"/>
    </source>
</evidence>
<comment type="subcellular location">
    <subcellularLocation>
        <location evidence="1">Cell envelope</location>
    </subcellularLocation>
    <subcellularLocation>
        <location evidence="2">Cell outer membrane</location>
    </subcellularLocation>
    <subcellularLocation>
        <location evidence="3">Secreted</location>
    </subcellularLocation>
</comment>
<reference evidence="10" key="1">
    <citation type="submission" date="2021-01" db="EMBL/GenBank/DDBJ databases">
        <authorList>
            <person name="Corre E."/>
            <person name="Pelletier E."/>
            <person name="Niang G."/>
            <person name="Scheremetjew M."/>
            <person name="Finn R."/>
            <person name="Kale V."/>
            <person name="Holt S."/>
            <person name="Cochrane G."/>
            <person name="Meng A."/>
            <person name="Brown T."/>
            <person name="Cohen L."/>
        </authorList>
    </citation>
    <scope>NUCLEOTIDE SEQUENCE</scope>
    <source>
        <strain evidence="10">DIVA3 518/3/11/1/6</strain>
    </source>
</reference>
<name>A0A7S4HLB1_9EUKA</name>
<feature type="signal peptide" evidence="9">
    <location>
        <begin position="1"/>
        <end position="25"/>
    </location>
</feature>
<dbReference type="AlphaFoldDB" id="A0A7S4HLB1"/>
<evidence type="ECO:0000256" key="1">
    <source>
        <dbReference type="ARBA" id="ARBA00004196"/>
    </source>
</evidence>
<sequence length="646" mass="69557">MAMFDGTRLLRVLIFVCCLCSFVRASDYYVSLQALPDGNCTKEAPCTSLYDVFALVSSQSQSFDDDVDVYFNGGTYQGSQNINVVFPTNRNLVSLLKWSDGGSTESLQFHGNGELYCFAPYNSFAVSDATIYACQTAIYLSSYVDLTLTNVQITGQSQNGNTGVHGRDLDALELNSCGFSSASLNAITNSVYIDDSTFYSADVLITASAGSASWFFQSSHFDGDVSLTTDTKDVQISDCYFNHVSAVSDTSSTESLQISNSSFNCDDAQDDTDQTGLTVDDCNMLVVENSSFSSSCITGINGVAANFTMANCTINSQMYGVKMKSSQRISVNGSSFIFPDDTGTSDLYSLYLTTTSLLVPVHIYNSTFVRTEVGYSYAAISITGGSQDANVTITDCKFNETIALDMGVGGYLSCSDTTVNVTESNSYQYYNSDTYAFSSQSQVNMTFVDCTFHSPGLGAINSPYFVSVSNCSFYKCSTYSRGGAMAIDAGCSINHSNFTSCTSGAGGALYMTAAQGSLANIQNSVFDSNYARNDGGAIYLDNDYYCIYLSLENSTFSNNVADSGSVMYCYEDDDCGEISITNGALEDNYSIEGDDITCSYNKSTTPWGWLLLLIGGSCCLLMMIVATIGAGWIASKQMNANYEPIK</sequence>
<keyword evidence="8" id="KW-1133">Transmembrane helix</keyword>
<gene>
    <name evidence="10" type="ORF">VSP0166_LOCUS1905</name>
</gene>
<evidence type="ECO:0008006" key="11">
    <source>
        <dbReference type="Google" id="ProtNLM"/>
    </source>
</evidence>
<dbReference type="InterPro" id="IPR003368">
    <property type="entry name" value="POMP_repeat"/>
</dbReference>
<keyword evidence="7" id="KW-0998">Cell outer membrane</keyword>
<evidence type="ECO:0000256" key="9">
    <source>
        <dbReference type="SAM" id="SignalP"/>
    </source>
</evidence>
<evidence type="ECO:0000256" key="6">
    <source>
        <dbReference type="ARBA" id="ARBA00023136"/>
    </source>
</evidence>
<dbReference type="EMBL" id="HBKP01002682">
    <property type="protein sequence ID" value="CAE2202714.1"/>
    <property type="molecule type" value="Transcribed_RNA"/>
</dbReference>
<evidence type="ECO:0000256" key="2">
    <source>
        <dbReference type="ARBA" id="ARBA00004442"/>
    </source>
</evidence>
<evidence type="ECO:0000256" key="4">
    <source>
        <dbReference type="ARBA" id="ARBA00022525"/>
    </source>
</evidence>